<reference evidence="1" key="1">
    <citation type="submission" date="2023-04" db="EMBL/GenBank/DDBJ databases">
        <title>Draft Genome sequencing of Naganishia species isolated from polar environments using Oxford Nanopore Technology.</title>
        <authorList>
            <person name="Leo P."/>
            <person name="Venkateswaran K."/>
        </authorList>
    </citation>
    <scope>NUCLEOTIDE SEQUENCE</scope>
    <source>
        <strain evidence="1">MNA-CCFEE 5261</strain>
    </source>
</reference>
<sequence>MSKSSDRRLAGGSRAASYLHGAQKSGQYEGHFQNKTRPEIVQNQARPDTVHQRGQYNTSGKVSKVSDKLPHKGSENSPYSKVSKPSKTVRRSANGKSWKDDTLVEWDPNHFRLFVGNLGSDANDQLLVEAFEKYPSFVKARVPRDKRTDKNKGYGFVAFSSAEDYLRAFKEMNGKYVGLHPVQLKRAETQVKPRKR</sequence>
<evidence type="ECO:0000313" key="2">
    <source>
        <dbReference type="Proteomes" id="UP001241377"/>
    </source>
</evidence>
<accession>A0ACC2UV81</accession>
<protein>
    <submittedName>
        <fullName evidence="1">Uncharacterized protein</fullName>
    </submittedName>
</protein>
<comment type="caution">
    <text evidence="1">The sequence shown here is derived from an EMBL/GenBank/DDBJ whole genome shotgun (WGS) entry which is preliminary data.</text>
</comment>
<proteinExistence type="predicted"/>
<dbReference type="EMBL" id="JASBWR010000161">
    <property type="protein sequence ID" value="KAJ9090815.1"/>
    <property type="molecule type" value="Genomic_DNA"/>
</dbReference>
<keyword evidence="2" id="KW-1185">Reference proteome</keyword>
<evidence type="ECO:0000313" key="1">
    <source>
        <dbReference type="EMBL" id="KAJ9090815.1"/>
    </source>
</evidence>
<gene>
    <name evidence="1" type="ORF">QFC19_009405</name>
</gene>
<dbReference type="Proteomes" id="UP001241377">
    <property type="component" value="Unassembled WGS sequence"/>
</dbReference>
<name>A0ACC2UV81_9TREE</name>
<organism evidence="1 2">
    <name type="scientific">Naganishia cerealis</name>
    <dbReference type="NCBI Taxonomy" id="610337"/>
    <lineage>
        <taxon>Eukaryota</taxon>
        <taxon>Fungi</taxon>
        <taxon>Dikarya</taxon>
        <taxon>Basidiomycota</taxon>
        <taxon>Agaricomycotina</taxon>
        <taxon>Tremellomycetes</taxon>
        <taxon>Filobasidiales</taxon>
        <taxon>Filobasidiaceae</taxon>
        <taxon>Naganishia</taxon>
    </lineage>
</organism>